<reference evidence="2" key="2">
    <citation type="submission" date="2017-06" db="EMBL/GenBank/DDBJ databases">
        <title>WGS assembly of Brachypodium distachyon.</title>
        <authorList>
            <consortium name="The International Brachypodium Initiative"/>
            <person name="Lucas S."/>
            <person name="Harmon-Smith M."/>
            <person name="Lail K."/>
            <person name="Tice H."/>
            <person name="Grimwood J."/>
            <person name="Bruce D."/>
            <person name="Barry K."/>
            <person name="Shu S."/>
            <person name="Lindquist E."/>
            <person name="Wang M."/>
            <person name="Pitluck S."/>
            <person name="Vogel J.P."/>
            <person name="Garvin D.F."/>
            <person name="Mockler T.C."/>
            <person name="Schmutz J."/>
            <person name="Rokhsar D."/>
            <person name="Bevan M.W."/>
        </authorList>
    </citation>
    <scope>NUCLEOTIDE SEQUENCE</scope>
    <source>
        <strain evidence="2">Bd21</strain>
    </source>
</reference>
<dbReference type="Proteomes" id="UP000008810">
    <property type="component" value="Chromosome 3"/>
</dbReference>
<feature type="compositionally biased region" description="Basic residues" evidence="1">
    <location>
        <begin position="113"/>
        <end position="122"/>
    </location>
</feature>
<evidence type="ECO:0000313" key="4">
    <source>
        <dbReference type="Proteomes" id="UP000008810"/>
    </source>
</evidence>
<dbReference type="AlphaFoldDB" id="A0A2K2CZZ9"/>
<evidence type="ECO:0000256" key="1">
    <source>
        <dbReference type="SAM" id="MobiDB-lite"/>
    </source>
</evidence>
<feature type="compositionally biased region" description="Pro residues" evidence="1">
    <location>
        <begin position="125"/>
        <end position="140"/>
    </location>
</feature>
<dbReference type="OrthoDB" id="617964at2759"/>
<reference evidence="2 3" key="1">
    <citation type="journal article" date="2010" name="Nature">
        <title>Genome sequencing and analysis of the model grass Brachypodium distachyon.</title>
        <authorList>
            <consortium name="International Brachypodium Initiative"/>
        </authorList>
    </citation>
    <scope>NUCLEOTIDE SEQUENCE [LARGE SCALE GENOMIC DNA]</scope>
    <source>
        <strain evidence="2 3">Bd21</strain>
    </source>
</reference>
<dbReference type="Gramene" id="PNT67595">
    <property type="protein sequence ID" value="PNT67595"/>
    <property type="gene ID" value="BRADI_3g29333v3"/>
</dbReference>
<gene>
    <name evidence="2" type="ORF">BRADI_3g29333v3</name>
</gene>
<accession>A0A2K2CZZ9</accession>
<feature type="region of interest" description="Disordered" evidence="1">
    <location>
        <begin position="98"/>
        <end position="144"/>
    </location>
</feature>
<reference evidence="3" key="3">
    <citation type="submission" date="2018-08" db="UniProtKB">
        <authorList>
            <consortium name="EnsemblPlants"/>
        </authorList>
    </citation>
    <scope>IDENTIFICATION</scope>
    <source>
        <strain evidence="3">cv. Bd21</strain>
    </source>
</reference>
<evidence type="ECO:0000313" key="3">
    <source>
        <dbReference type="EnsemblPlants" id="PNT67595"/>
    </source>
</evidence>
<keyword evidence="4" id="KW-1185">Reference proteome</keyword>
<sequence>MGHPVLGTFGVRSDYTIFPFELIYELSPPANERDYTYMVMICGCGELMGRAYVLYLNTFGWWWGYWGLGRVYWDQILQFPGTQHCLWTIEMDGIQVPVPPVDPRSPPPYPPPSKRRRTRYAHQPRPFPPGYAPQSPPPPGSTANFSGLKSPPALLLCTEAARNILLPPDGTASKAADCIMNASASDSAWQYKICDSSENQIALEASNFTSQTRGKLKGSKIILERVMEDMVKAKGEHLKSYDRYIKEFHKRNNQIHQEKLDMTQREKLSLLKFDEAEGYLCIVQDAKCDHVMQLRRETEKCLSRLQVDNSLDGSGPYVFLKKIEDEIYEPQICSVLNSVMELTNTCNQIHYSQLHIEEIEGYLHSHYLPFVVRLAEKIERLDKFISKLKATGHRVEDCAPGLYLPSVMRLGAKLEMLETLVSKLKAASHKSDYRHFQEALRKCISLYNVATTSSRAVLILKQCRLTEDKHAELLPIEWTDNI</sequence>
<feature type="compositionally biased region" description="Pro residues" evidence="1">
    <location>
        <begin position="98"/>
        <end position="112"/>
    </location>
</feature>
<name>A0A2K2CZZ9_BRADI</name>
<organism evidence="2">
    <name type="scientific">Brachypodium distachyon</name>
    <name type="common">Purple false brome</name>
    <name type="synonym">Trachynia distachya</name>
    <dbReference type="NCBI Taxonomy" id="15368"/>
    <lineage>
        <taxon>Eukaryota</taxon>
        <taxon>Viridiplantae</taxon>
        <taxon>Streptophyta</taxon>
        <taxon>Embryophyta</taxon>
        <taxon>Tracheophyta</taxon>
        <taxon>Spermatophyta</taxon>
        <taxon>Magnoliopsida</taxon>
        <taxon>Liliopsida</taxon>
        <taxon>Poales</taxon>
        <taxon>Poaceae</taxon>
        <taxon>BOP clade</taxon>
        <taxon>Pooideae</taxon>
        <taxon>Stipodae</taxon>
        <taxon>Brachypodieae</taxon>
        <taxon>Brachypodium</taxon>
    </lineage>
</organism>
<protein>
    <submittedName>
        <fullName evidence="2 3">Uncharacterized protein</fullName>
    </submittedName>
</protein>
<dbReference type="EnsemblPlants" id="PNT67595">
    <property type="protein sequence ID" value="PNT67595"/>
    <property type="gene ID" value="BRADI_3g29333v3"/>
</dbReference>
<dbReference type="EMBL" id="CM000882">
    <property type="protein sequence ID" value="PNT67595.1"/>
    <property type="molecule type" value="Genomic_DNA"/>
</dbReference>
<proteinExistence type="predicted"/>
<evidence type="ECO:0000313" key="2">
    <source>
        <dbReference type="EMBL" id="PNT67595.1"/>
    </source>
</evidence>
<dbReference type="PANTHER" id="PTHR10799">
    <property type="entry name" value="SNF2/RAD54 HELICASE FAMILY"/>
    <property type="match status" value="1"/>
</dbReference>